<protein>
    <submittedName>
        <fullName evidence="1">Uncharacterized protein</fullName>
    </submittedName>
</protein>
<evidence type="ECO:0000313" key="1">
    <source>
        <dbReference type="EMBL" id="KAG0430380.1"/>
    </source>
</evidence>
<proteinExistence type="predicted"/>
<gene>
    <name evidence="1" type="ORF">HPB47_022759</name>
</gene>
<keyword evidence="2" id="KW-1185">Reference proteome</keyword>
<accession>A0AC60Q9C5</accession>
<organism evidence="1 2">
    <name type="scientific">Ixodes persulcatus</name>
    <name type="common">Taiga tick</name>
    <dbReference type="NCBI Taxonomy" id="34615"/>
    <lineage>
        <taxon>Eukaryota</taxon>
        <taxon>Metazoa</taxon>
        <taxon>Ecdysozoa</taxon>
        <taxon>Arthropoda</taxon>
        <taxon>Chelicerata</taxon>
        <taxon>Arachnida</taxon>
        <taxon>Acari</taxon>
        <taxon>Parasitiformes</taxon>
        <taxon>Ixodida</taxon>
        <taxon>Ixodoidea</taxon>
        <taxon>Ixodidae</taxon>
        <taxon>Ixodinae</taxon>
        <taxon>Ixodes</taxon>
    </lineage>
</organism>
<reference evidence="1 2" key="1">
    <citation type="journal article" date="2020" name="Cell">
        <title>Large-Scale Comparative Analyses of Tick Genomes Elucidate Their Genetic Diversity and Vector Capacities.</title>
        <authorList>
            <consortium name="Tick Genome and Microbiome Consortium (TIGMIC)"/>
            <person name="Jia N."/>
            <person name="Wang J."/>
            <person name="Shi W."/>
            <person name="Du L."/>
            <person name="Sun Y."/>
            <person name="Zhan W."/>
            <person name="Jiang J.F."/>
            <person name="Wang Q."/>
            <person name="Zhang B."/>
            <person name="Ji P."/>
            <person name="Bell-Sakyi L."/>
            <person name="Cui X.M."/>
            <person name="Yuan T.T."/>
            <person name="Jiang B.G."/>
            <person name="Yang W.F."/>
            <person name="Lam T.T."/>
            <person name="Chang Q.C."/>
            <person name="Ding S.J."/>
            <person name="Wang X.J."/>
            <person name="Zhu J.G."/>
            <person name="Ruan X.D."/>
            <person name="Zhao L."/>
            <person name="Wei J.T."/>
            <person name="Ye R.Z."/>
            <person name="Que T.C."/>
            <person name="Du C.H."/>
            <person name="Zhou Y.H."/>
            <person name="Cheng J.X."/>
            <person name="Dai P.F."/>
            <person name="Guo W.B."/>
            <person name="Han X.H."/>
            <person name="Huang E.J."/>
            <person name="Li L.F."/>
            <person name="Wei W."/>
            <person name="Gao Y.C."/>
            <person name="Liu J.Z."/>
            <person name="Shao H.Z."/>
            <person name="Wang X."/>
            <person name="Wang C.C."/>
            <person name="Yang T.C."/>
            <person name="Huo Q.B."/>
            <person name="Li W."/>
            <person name="Chen H.Y."/>
            <person name="Chen S.E."/>
            <person name="Zhou L.G."/>
            <person name="Ni X.B."/>
            <person name="Tian J.H."/>
            <person name="Sheng Y."/>
            <person name="Liu T."/>
            <person name="Pan Y.S."/>
            <person name="Xia L.Y."/>
            <person name="Li J."/>
            <person name="Zhao F."/>
            <person name="Cao W.C."/>
        </authorList>
    </citation>
    <scope>NUCLEOTIDE SEQUENCE [LARGE SCALE GENOMIC DNA]</scope>
    <source>
        <strain evidence="1">Iper-2018</strain>
    </source>
</reference>
<sequence length="212" mass="24184">MEKSPQNHLCESKCQLCGRGHPLGDKKRRALHRVPYKVKKKKWERKINMQQHQQLQKKQQAGATAEGNLRGCFKDRRGNEDFRARNDSFPRLEETTGGKQQRNHSRPRTRAHSGSRPGGRSSSRVPAKAWTKKRSPSRDRKGVSFGTRHAFEGTDAEFMDKLVNMYIGDTDSTPLLEYDGAPNEELDAPITEAEVRPEILGQKQNRPRALTI</sequence>
<comment type="caution">
    <text evidence="1">The sequence shown here is derived from an EMBL/GenBank/DDBJ whole genome shotgun (WGS) entry which is preliminary data.</text>
</comment>
<dbReference type="Proteomes" id="UP000805193">
    <property type="component" value="Unassembled WGS sequence"/>
</dbReference>
<evidence type="ECO:0000313" key="2">
    <source>
        <dbReference type="Proteomes" id="UP000805193"/>
    </source>
</evidence>
<name>A0AC60Q9C5_IXOPE</name>
<dbReference type="EMBL" id="JABSTQ010009331">
    <property type="protein sequence ID" value="KAG0430380.1"/>
    <property type="molecule type" value="Genomic_DNA"/>
</dbReference>